<dbReference type="HAMAP" id="MF_01416">
    <property type="entry name" value="ATP_synth_delta_bact"/>
    <property type="match status" value="1"/>
</dbReference>
<keyword evidence="5 7" id="KW-0472">Membrane</keyword>
<gene>
    <name evidence="7 8" type="primary">atpH</name>
    <name evidence="8" type="ORF">H9943_10750</name>
</gene>
<keyword evidence="4 7" id="KW-0406">Ion transport</keyword>
<dbReference type="GO" id="GO:0005886">
    <property type="term" value="C:plasma membrane"/>
    <property type="evidence" value="ECO:0007669"/>
    <property type="project" value="UniProtKB-SubCell"/>
</dbReference>
<proteinExistence type="inferred from homology"/>
<dbReference type="AlphaFoldDB" id="A0A9D2M4U3"/>
<evidence type="ECO:0000256" key="4">
    <source>
        <dbReference type="ARBA" id="ARBA00023065"/>
    </source>
</evidence>
<dbReference type="SUPFAM" id="SSF47928">
    <property type="entry name" value="N-terminal domain of the delta subunit of the F1F0-ATP synthase"/>
    <property type="match status" value="1"/>
</dbReference>
<comment type="function">
    <text evidence="7">This protein is part of the stalk that links CF(0) to CF(1). It either transmits conformational changes from CF(0) to CF(1) or is implicated in proton conduction.</text>
</comment>
<keyword evidence="7" id="KW-0139">CF(1)</keyword>
<dbReference type="PRINTS" id="PR00125">
    <property type="entry name" value="ATPASEDELTA"/>
</dbReference>
<keyword evidence="3 7" id="KW-0375">Hydrogen ion transport</keyword>
<evidence type="ECO:0000256" key="1">
    <source>
        <dbReference type="ARBA" id="ARBA00004370"/>
    </source>
</evidence>
<dbReference type="Pfam" id="PF00213">
    <property type="entry name" value="OSCP"/>
    <property type="match status" value="1"/>
</dbReference>
<evidence type="ECO:0000256" key="2">
    <source>
        <dbReference type="ARBA" id="ARBA00022448"/>
    </source>
</evidence>
<comment type="function">
    <text evidence="7">F(1)F(0) ATP synthase produces ATP from ADP in the presence of a proton or sodium gradient. F-type ATPases consist of two structural domains, F(1) containing the extramembraneous catalytic core and F(0) containing the membrane proton channel, linked together by a central stalk and a peripheral stalk. During catalysis, ATP synthesis in the catalytic domain of F(1) is coupled via a rotary mechanism of the central stalk subunits to proton translocation.</text>
</comment>
<dbReference type="Gene3D" id="1.10.520.20">
    <property type="entry name" value="N-terminal domain of the delta subunit of the F1F0-ATP synthase"/>
    <property type="match status" value="1"/>
</dbReference>
<comment type="subcellular location">
    <subcellularLocation>
        <location evidence="7">Cell membrane</location>
        <topology evidence="7">Peripheral membrane protein</topology>
    </subcellularLocation>
    <subcellularLocation>
        <location evidence="1">Membrane</location>
    </subcellularLocation>
</comment>
<evidence type="ECO:0000256" key="3">
    <source>
        <dbReference type="ARBA" id="ARBA00022781"/>
    </source>
</evidence>
<dbReference type="PANTHER" id="PTHR11910">
    <property type="entry name" value="ATP SYNTHASE DELTA CHAIN"/>
    <property type="match status" value="1"/>
</dbReference>
<evidence type="ECO:0000313" key="9">
    <source>
        <dbReference type="Proteomes" id="UP000824209"/>
    </source>
</evidence>
<keyword evidence="6 7" id="KW-0066">ATP synthesis</keyword>
<keyword evidence="2 7" id="KW-0813">Transport</keyword>
<keyword evidence="7" id="KW-1003">Cell membrane</keyword>
<dbReference type="InterPro" id="IPR000711">
    <property type="entry name" value="ATPase_OSCP/dsu"/>
</dbReference>
<dbReference type="Proteomes" id="UP000824209">
    <property type="component" value="Unassembled WGS sequence"/>
</dbReference>
<dbReference type="NCBIfam" id="TIGR01145">
    <property type="entry name" value="ATP_synt_delta"/>
    <property type="match status" value="1"/>
</dbReference>
<dbReference type="EMBL" id="DWYA01000096">
    <property type="protein sequence ID" value="HJB40855.1"/>
    <property type="molecule type" value="Genomic_DNA"/>
</dbReference>
<protein>
    <recommendedName>
        <fullName evidence="7">ATP synthase subunit delta</fullName>
    </recommendedName>
    <alternativeName>
        <fullName evidence="7">ATP synthase F(1) sector subunit delta</fullName>
    </alternativeName>
    <alternativeName>
        <fullName evidence="7">F-type ATPase subunit delta</fullName>
        <shortName evidence="7">F-ATPase subunit delta</shortName>
    </alternativeName>
</protein>
<evidence type="ECO:0000256" key="6">
    <source>
        <dbReference type="ARBA" id="ARBA00023310"/>
    </source>
</evidence>
<evidence type="ECO:0000256" key="5">
    <source>
        <dbReference type="ARBA" id="ARBA00023136"/>
    </source>
</evidence>
<comment type="caution">
    <text evidence="8">The sequence shown here is derived from an EMBL/GenBank/DDBJ whole genome shotgun (WGS) entry which is preliminary data.</text>
</comment>
<comment type="similarity">
    <text evidence="7">Belongs to the ATPase delta chain family.</text>
</comment>
<accession>A0A9D2M4U3</accession>
<dbReference type="GO" id="GO:0046933">
    <property type="term" value="F:proton-transporting ATP synthase activity, rotational mechanism"/>
    <property type="evidence" value="ECO:0007669"/>
    <property type="project" value="UniProtKB-UniRule"/>
</dbReference>
<dbReference type="GO" id="GO:0045259">
    <property type="term" value="C:proton-transporting ATP synthase complex"/>
    <property type="evidence" value="ECO:0007669"/>
    <property type="project" value="UniProtKB-KW"/>
</dbReference>
<sequence length="177" mass="19514">MTASEKEYGGALYELAAEEHCEDEVLESIGLVGKMFAQEPGYRALLQNPAVPKEERLGLLDKAFGKSIHAYALNFTKILCERRALFELEGCEKAYRERLYEARGILPAVAYSAIALNDAQMQALQKKIEKSTGKKVLLENKLDTSLLGGVKVCYAGKELDGTVAGRLESLRRSLTQA</sequence>
<reference evidence="8" key="1">
    <citation type="journal article" date="2021" name="PeerJ">
        <title>Extensive microbial diversity within the chicken gut microbiome revealed by metagenomics and culture.</title>
        <authorList>
            <person name="Gilroy R."/>
            <person name="Ravi A."/>
            <person name="Getino M."/>
            <person name="Pursley I."/>
            <person name="Horton D.L."/>
            <person name="Alikhan N.F."/>
            <person name="Baker D."/>
            <person name="Gharbi K."/>
            <person name="Hall N."/>
            <person name="Watson M."/>
            <person name="Adriaenssens E.M."/>
            <person name="Foster-Nyarko E."/>
            <person name="Jarju S."/>
            <person name="Secka A."/>
            <person name="Antonio M."/>
            <person name="Oren A."/>
            <person name="Chaudhuri R.R."/>
            <person name="La Ragione R."/>
            <person name="Hildebrand F."/>
            <person name="Pallen M.J."/>
        </authorList>
    </citation>
    <scope>NUCLEOTIDE SEQUENCE</scope>
    <source>
        <strain evidence="8">ChiBcec8-14828</strain>
    </source>
</reference>
<evidence type="ECO:0000256" key="7">
    <source>
        <dbReference type="HAMAP-Rule" id="MF_01416"/>
    </source>
</evidence>
<organism evidence="8 9">
    <name type="scientific">Candidatus Ruthenibacterium avium</name>
    <dbReference type="NCBI Taxonomy" id="2838751"/>
    <lineage>
        <taxon>Bacteria</taxon>
        <taxon>Bacillati</taxon>
        <taxon>Bacillota</taxon>
        <taxon>Clostridia</taxon>
        <taxon>Eubacteriales</taxon>
        <taxon>Oscillospiraceae</taxon>
        <taxon>Ruthenibacterium</taxon>
    </lineage>
</organism>
<dbReference type="InterPro" id="IPR026015">
    <property type="entry name" value="ATP_synth_OSCP/delta_N_sf"/>
</dbReference>
<reference evidence="8" key="2">
    <citation type="submission" date="2021-04" db="EMBL/GenBank/DDBJ databases">
        <authorList>
            <person name="Gilroy R."/>
        </authorList>
    </citation>
    <scope>NUCLEOTIDE SEQUENCE</scope>
    <source>
        <strain evidence="8">ChiBcec8-14828</strain>
    </source>
</reference>
<name>A0A9D2M4U3_9FIRM</name>
<evidence type="ECO:0000313" key="8">
    <source>
        <dbReference type="EMBL" id="HJB40855.1"/>
    </source>
</evidence>